<evidence type="ECO:0000313" key="2">
    <source>
        <dbReference type="EMBL" id="RWU12914.1"/>
    </source>
</evidence>
<keyword evidence="1 2" id="KW-0808">Transferase</keyword>
<name>A0A443Z7L0_9GAMM</name>
<evidence type="ECO:0000313" key="3">
    <source>
        <dbReference type="Proteomes" id="UP000288789"/>
    </source>
</evidence>
<sequence>MSEQSSVTDIQSITKYVSTLVKGGQQQAARDYIEDAVGKEPDSAALLHLAAQVCNQQSDLHGALAYLTRAIKAMPEQIVFHIDRLYVLDRLKERKQLATALEAATKLAQDNRKYQQQLARFYTQLDQPAKALAIIESLRKQHPDDIVLAFDEGLNRWFLGDSKAAEKIIKKVCDNEQAPSMAYYVLALLRKQTKARNHIEALKARARANEVADTPIWFALAKEYDDLGEHELAFDAATKGNALQKKITPYNEAAELDALQQLTQVAKTWNVQGRGNKKTAITPVFVVSMPNSGATLVERYLAAHPKVKSLGEFADFPLLLNEAIASYLAEHSGATREQALQNLNYTDLGKAYLAKLSEVADGHEFVVDKLPFNFLYCGLIKKALPTAKIIHVQRDALDTCWSIYRTLFSDRYAYAYDQAELGHYYSHYQALMSAWQSTLGDEMLSVDYEAMVSDSAATQQQLLEFCGLSADPVQDDYVSVATSVTTARGEPMNQKVYAKAKGRASAYNKHLAALTDALTELK</sequence>
<dbReference type="RefSeq" id="WP_128351243.1">
    <property type="nucleotide sequence ID" value="NZ_RSFE01000001.1"/>
</dbReference>
<accession>A0A443Z7L0</accession>
<dbReference type="InterPro" id="IPR026634">
    <property type="entry name" value="TPST-like"/>
</dbReference>
<evidence type="ECO:0000256" key="1">
    <source>
        <dbReference type="ARBA" id="ARBA00022679"/>
    </source>
</evidence>
<dbReference type="InterPro" id="IPR027417">
    <property type="entry name" value="P-loop_NTPase"/>
</dbReference>
<proteinExistence type="predicted"/>
<dbReference type="AlphaFoldDB" id="A0A443Z7L0"/>
<protein>
    <submittedName>
        <fullName evidence="2">Sulfotransferase family protein</fullName>
    </submittedName>
</protein>
<dbReference type="PANTHER" id="PTHR12788">
    <property type="entry name" value="PROTEIN-TYROSINE SULFOTRANSFERASE 2"/>
    <property type="match status" value="1"/>
</dbReference>
<dbReference type="Pfam" id="PF13469">
    <property type="entry name" value="Sulfotransfer_3"/>
    <property type="match status" value="1"/>
</dbReference>
<dbReference type="GO" id="GO:0008476">
    <property type="term" value="F:protein-tyrosine sulfotransferase activity"/>
    <property type="evidence" value="ECO:0007669"/>
    <property type="project" value="InterPro"/>
</dbReference>
<dbReference type="SUPFAM" id="SSF48452">
    <property type="entry name" value="TPR-like"/>
    <property type="match status" value="1"/>
</dbReference>
<dbReference type="Proteomes" id="UP000288789">
    <property type="component" value="Unassembled WGS sequence"/>
</dbReference>
<dbReference type="EMBL" id="RSFE01000001">
    <property type="protein sequence ID" value="RWU12914.1"/>
    <property type="molecule type" value="Genomic_DNA"/>
</dbReference>
<keyword evidence="3" id="KW-1185">Reference proteome</keyword>
<dbReference type="PANTHER" id="PTHR12788:SF10">
    <property type="entry name" value="PROTEIN-TYROSINE SULFOTRANSFERASE"/>
    <property type="match status" value="1"/>
</dbReference>
<dbReference type="OrthoDB" id="9815894at2"/>
<reference evidence="2 3" key="1">
    <citation type="submission" date="2018-12" db="EMBL/GenBank/DDBJ databases">
        <authorList>
            <person name="Li A."/>
            <person name="Zhang M."/>
            <person name="Zhu H."/>
        </authorList>
    </citation>
    <scope>NUCLEOTIDE SEQUENCE [LARGE SCALE GENOMIC DNA]</scope>
    <source>
        <strain evidence="2 3">R04H25</strain>
    </source>
</reference>
<comment type="caution">
    <text evidence="2">The sequence shown here is derived from an EMBL/GenBank/DDBJ whole genome shotgun (WGS) entry which is preliminary data.</text>
</comment>
<dbReference type="InterPro" id="IPR011990">
    <property type="entry name" value="TPR-like_helical_dom_sf"/>
</dbReference>
<dbReference type="SUPFAM" id="SSF52540">
    <property type="entry name" value="P-loop containing nucleoside triphosphate hydrolases"/>
    <property type="match status" value="1"/>
</dbReference>
<dbReference type="Gene3D" id="1.25.40.10">
    <property type="entry name" value="Tetratricopeptide repeat domain"/>
    <property type="match status" value="1"/>
</dbReference>
<gene>
    <name evidence="2" type="ORF">EGC76_01480</name>
</gene>
<organism evidence="2 3">
    <name type="scientific">Pseudidiomarina gelatinasegens</name>
    <dbReference type="NCBI Taxonomy" id="2487740"/>
    <lineage>
        <taxon>Bacteria</taxon>
        <taxon>Pseudomonadati</taxon>
        <taxon>Pseudomonadota</taxon>
        <taxon>Gammaproteobacteria</taxon>
        <taxon>Alteromonadales</taxon>
        <taxon>Idiomarinaceae</taxon>
        <taxon>Pseudidiomarina</taxon>
    </lineage>
</organism>
<dbReference type="Gene3D" id="3.40.50.300">
    <property type="entry name" value="P-loop containing nucleotide triphosphate hydrolases"/>
    <property type="match status" value="1"/>
</dbReference>